<gene>
    <name evidence="5" type="ORF">ACFPN2_12715</name>
</gene>
<keyword evidence="1 3" id="KW-0238">DNA-binding</keyword>
<feature type="domain" description="OmpR/PhoB-type" evidence="4">
    <location>
        <begin position="19"/>
        <end position="117"/>
    </location>
</feature>
<name>A0ABV8STA0_9GAMM</name>
<dbReference type="InterPro" id="IPR019734">
    <property type="entry name" value="TPR_rpt"/>
</dbReference>
<accession>A0ABV8STA0</accession>
<keyword evidence="6" id="KW-1185">Reference proteome</keyword>
<feature type="DNA-binding region" description="OmpR/PhoB-type" evidence="3">
    <location>
        <begin position="19"/>
        <end position="117"/>
    </location>
</feature>
<evidence type="ECO:0000313" key="6">
    <source>
        <dbReference type="Proteomes" id="UP001595904"/>
    </source>
</evidence>
<dbReference type="SMART" id="SM00862">
    <property type="entry name" value="Trans_reg_C"/>
    <property type="match status" value="1"/>
</dbReference>
<organism evidence="5 6">
    <name type="scientific">Steroidobacter flavus</name>
    <dbReference type="NCBI Taxonomy" id="1842136"/>
    <lineage>
        <taxon>Bacteria</taxon>
        <taxon>Pseudomonadati</taxon>
        <taxon>Pseudomonadota</taxon>
        <taxon>Gammaproteobacteria</taxon>
        <taxon>Steroidobacterales</taxon>
        <taxon>Steroidobacteraceae</taxon>
        <taxon>Steroidobacter</taxon>
    </lineage>
</organism>
<dbReference type="InterPro" id="IPR016032">
    <property type="entry name" value="Sig_transdc_resp-reg_C-effctor"/>
</dbReference>
<feature type="repeat" description="TPR" evidence="2">
    <location>
        <begin position="377"/>
        <end position="410"/>
    </location>
</feature>
<protein>
    <submittedName>
        <fullName evidence="5">Winged helix-turn-helix domain-containing tetratricopeptide repeat protein</fullName>
    </submittedName>
</protein>
<dbReference type="InterPro" id="IPR011990">
    <property type="entry name" value="TPR-like_helical_dom_sf"/>
</dbReference>
<evidence type="ECO:0000256" key="2">
    <source>
        <dbReference type="PROSITE-ProRule" id="PRU00339"/>
    </source>
</evidence>
<reference evidence="6" key="1">
    <citation type="journal article" date="2019" name="Int. J. Syst. Evol. Microbiol.">
        <title>The Global Catalogue of Microorganisms (GCM) 10K type strain sequencing project: providing services to taxonomists for standard genome sequencing and annotation.</title>
        <authorList>
            <consortium name="The Broad Institute Genomics Platform"/>
            <consortium name="The Broad Institute Genome Sequencing Center for Infectious Disease"/>
            <person name="Wu L."/>
            <person name="Ma J."/>
        </authorList>
    </citation>
    <scope>NUCLEOTIDE SEQUENCE [LARGE SCALE GENOMIC DNA]</scope>
    <source>
        <strain evidence="6">CGMCC 1.10759</strain>
    </source>
</reference>
<dbReference type="EMBL" id="JBHSDU010000003">
    <property type="protein sequence ID" value="MFC4309945.1"/>
    <property type="molecule type" value="Genomic_DNA"/>
</dbReference>
<dbReference type="CDD" id="cd00383">
    <property type="entry name" value="trans_reg_C"/>
    <property type="match status" value="1"/>
</dbReference>
<dbReference type="Gene3D" id="1.10.10.10">
    <property type="entry name" value="Winged helix-like DNA-binding domain superfamily/Winged helix DNA-binding domain"/>
    <property type="match status" value="1"/>
</dbReference>
<evidence type="ECO:0000256" key="3">
    <source>
        <dbReference type="PROSITE-ProRule" id="PRU01091"/>
    </source>
</evidence>
<dbReference type="InterPro" id="IPR036388">
    <property type="entry name" value="WH-like_DNA-bd_sf"/>
</dbReference>
<dbReference type="SUPFAM" id="SSF46894">
    <property type="entry name" value="C-terminal effector domain of the bipartite response regulators"/>
    <property type="match status" value="1"/>
</dbReference>
<evidence type="ECO:0000259" key="4">
    <source>
        <dbReference type="PROSITE" id="PS51755"/>
    </source>
</evidence>
<dbReference type="SUPFAM" id="SSF48452">
    <property type="entry name" value="TPR-like"/>
    <property type="match status" value="1"/>
</dbReference>
<dbReference type="Gene3D" id="1.25.40.10">
    <property type="entry name" value="Tetratricopeptide repeat domain"/>
    <property type="match status" value="1"/>
</dbReference>
<evidence type="ECO:0000256" key="1">
    <source>
        <dbReference type="ARBA" id="ARBA00023125"/>
    </source>
</evidence>
<evidence type="ECO:0000313" key="5">
    <source>
        <dbReference type="EMBL" id="MFC4309945.1"/>
    </source>
</evidence>
<dbReference type="RefSeq" id="WP_380597031.1">
    <property type="nucleotide sequence ID" value="NZ_JBHSDU010000003.1"/>
</dbReference>
<dbReference type="Gene3D" id="3.40.50.10070">
    <property type="entry name" value="TolB, N-terminal domain"/>
    <property type="match status" value="1"/>
</dbReference>
<dbReference type="Pfam" id="PF00486">
    <property type="entry name" value="Trans_reg_C"/>
    <property type="match status" value="1"/>
</dbReference>
<proteinExistence type="predicted"/>
<keyword evidence="2" id="KW-0802">TPR repeat</keyword>
<sequence length="545" mass="60643">MEKSWRLLGIEALPYPSGTMRYTFDRFELDLATVELRADGEVVSLEPQVFALLALLVENGERAVSKDEIIEKIWDGRVVSEAAVASRVKTARQALGDDGKSQKYIRTLHGHGYRFVAKAARTAASAPLPTIGSHRPDPGLVEMVHRLDRMSRPSLAVLPFRYVAGDERYAALASALPDELITDLARLRWLLVTARGSSFRLRAPDADFGDIGRLLGVRYCLSGTVEVSGDRLVVLVDLVDTSDGAVIWADRFSGRIDDVHAMREQIRSQVLMALEIRIPLHEASLARLAAVENLDAWSAYHLGLQHLYRFNRVDNSAAMNLFQRAVGLDATFARANAGLSFVHFQSAFMHYTDDIPGAIAQARRFAERGLELDPFDPFVNFTMGRTYWLEGDLDTSLSWLERATDISPHYAQGIYARAWTEALSGKAVDGREHVDLAMRLSPLDPLHYAMLATRALTHLASNEDDQAAHWAERGARSPGAHVLIRVIAAAAHTLVGDTTRAAFWADNVRQRNDGLTREVFFQSFPMKSEPMRARLARALVELGFR</sequence>
<comment type="caution">
    <text evidence="5">The sequence shown here is derived from an EMBL/GenBank/DDBJ whole genome shotgun (WGS) entry which is preliminary data.</text>
</comment>
<dbReference type="InterPro" id="IPR001867">
    <property type="entry name" value="OmpR/PhoB-type_DNA-bd"/>
</dbReference>
<dbReference type="Proteomes" id="UP001595904">
    <property type="component" value="Unassembled WGS sequence"/>
</dbReference>
<dbReference type="PROSITE" id="PS51755">
    <property type="entry name" value="OMPR_PHOB"/>
    <property type="match status" value="1"/>
</dbReference>
<dbReference type="PROSITE" id="PS50005">
    <property type="entry name" value="TPR"/>
    <property type="match status" value="1"/>
</dbReference>